<organism evidence="1 2">
    <name type="scientific">Latilactobacillus curvatus</name>
    <name type="common">Lactobacillus curvatus</name>
    <dbReference type="NCBI Taxonomy" id="28038"/>
    <lineage>
        <taxon>Bacteria</taxon>
        <taxon>Bacillati</taxon>
        <taxon>Bacillota</taxon>
        <taxon>Bacilli</taxon>
        <taxon>Lactobacillales</taxon>
        <taxon>Lactobacillaceae</taxon>
        <taxon>Latilactobacillus</taxon>
    </lineage>
</organism>
<gene>
    <name evidence="1" type="ORF">PSR33_09875</name>
</gene>
<dbReference type="EMBL" id="CP117684">
    <property type="protein sequence ID" value="WDC92858.1"/>
    <property type="molecule type" value="Genomic_DNA"/>
</dbReference>
<dbReference type="Proteomes" id="UP001215533">
    <property type="component" value="Plasmid p1_CACC879"/>
</dbReference>
<protein>
    <submittedName>
        <fullName evidence="1">Uncharacterized protein</fullName>
    </submittedName>
</protein>
<proteinExistence type="predicted"/>
<evidence type="ECO:0000313" key="1">
    <source>
        <dbReference type="EMBL" id="WDC92858.1"/>
    </source>
</evidence>
<accession>A0AAJ5RFS2</accession>
<name>A0AAJ5RFS2_LATCU</name>
<reference evidence="1" key="1">
    <citation type="submission" date="2023-02" db="EMBL/GenBank/DDBJ databases">
        <title>Complete genome sequence of Lactobacillus curvatus CACC879 isolated from Pig feces.</title>
        <authorList>
            <person name="Park S."/>
            <person name="Park M.A."/>
            <person name="Kim D.-H."/>
            <person name="Kim Y."/>
        </authorList>
    </citation>
    <scope>NUCLEOTIDE SEQUENCE</scope>
    <source>
        <strain evidence="1">Curvatus</strain>
        <plasmid evidence="1">p1_CACC879</plasmid>
    </source>
</reference>
<evidence type="ECO:0000313" key="2">
    <source>
        <dbReference type="Proteomes" id="UP001215533"/>
    </source>
</evidence>
<sequence>MGQTNLTEIKLEAEAAIERSGMQKQFIAKELQTTTSNVSNWLSETRNFPIDQLARLSKLLGDYRFSCLAAEYVFGIELLPDDQGQDIPQTRFFASIKEENDRKGLEKESFFSIMAKSPTDWNDSEVKFMSGYSKELEEETLAETSYSAAVKQSLRIAIDGRI</sequence>
<keyword evidence="1" id="KW-0614">Plasmid</keyword>
<dbReference type="AlphaFoldDB" id="A0AAJ5RFS2"/>
<geneLocation type="plasmid" evidence="1 2">
    <name>p1_CACC879</name>
</geneLocation>